<evidence type="ECO:0000313" key="2">
    <source>
        <dbReference type="EMBL" id="GFP76702.1"/>
    </source>
</evidence>
<dbReference type="Proteomes" id="UP000580568">
    <property type="component" value="Unassembled WGS sequence"/>
</dbReference>
<comment type="caution">
    <text evidence="2">The sequence shown here is derived from an EMBL/GenBank/DDBJ whole genome shotgun (WGS) entry which is preliminary data.</text>
</comment>
<name>A0A6V8SJG4_9CLOT</name>
<dbReference type="RefSeq" id="WP_183278114.1">
    <property type="nucleotide sequence ID" value="NZ_BLZR01000001.1"/>
</dbReference>
<protein>
    <submittedName>
        <fullName evidence="2">Alkaline shock protein 23</fullName>
    </submittedName>
</protein>
<dbReference type="InterPro" id="IPR005531">
    <property type="entry name" value="Asp23"/>
</dbReference>
<dbReference type="PANTHER" id="PTHR34297:SF2">
    <property type="entry name" value="ASP23_GLS24 FAMILY ENVELOPE STRESS RESPONSE PROTEIN"/>
    <property type="match status" value="1"/>
</dbReference>
<dbReference type="AlphaFoldDB" id="A0A6V8SJG4"/>
<dbReference type="Pfam" id="PF03780">
    <property type="entry name" value="Asp23"/>
    <property type="match status" value="1"/>
</dbReference>
<organism evidence="2 3">
    <name type="scientific">Clostridium fungisolvens</name>
    <dbReference type="NCBI Taxonomy" id="1604897"/>
    <lineage>
        <taxon>Bacteria</taxon>
        <taxon>Bacillati</taxon>
        <taxon>Bacillota</taxon>
        <taxon>Clostridia</taxon>
        <taxon>Eubacteriales</taxon>
        <taxon>Clostridiaceae</taxon>
        <taxon>Clostridium</taxon>
    </lineage>
</organism>
<evidence type="ECO:0000313" key="3">
    <source>
        <dbReference type="Proteomes" id="UP000580568"/>
    </source>
</evidence>
<comment type="similarity">
    <text evidence="1">Belongs to the asp23 family.</text>
</comment>
<sequence>MDELNREETNVGVVKISDEVVSVIAGIAAAEISGVVESNPGVTGGITQIFTGKKNTGKGVKVSIENGEAQIELTLAVLYGTRIPDVVVQVQDNVKKTVEAMTGLSVAAVNIFIQNIIVPKIDEKSEEVHE</sequence>
<gene>
    <name evidence="2" type="ORF">bsdtw1_02806</name>
</gene>
<accession>A0A6V8SJG4</accession>
<keyword evidence="3" id="KW-1185">Reference proteome</keyword>
<proteinExistence type="inferred from homology"/>
<dbReference type="PANTHER" id="PTHR34297">
    <property type="entry name" value="HYPOTHETICAL CYTOSOLIC PROTEIN-RELATED"/>
    <property type="match status" value="1"/>
</dbReference>
<reference evidence="2 3" key="1">
    <citation type="submission" date="2020-07" db="EMBL/GenBank/DDBJ databases">
        <title>A new beta-1,3-glucan-decomposing anaerobic bacterium isolated from anoxic soil subjected to biological soil disinfestation.</title>
        <authorList>
            <person name="Ueki A."/>
            <person name="Tonouchi A."/>
        </authorList>
    </citation>
    <scope>NUCLEOTIDE SEQUENCE [LARGE SCALE GENOMIC DNA]</scope>
    <source>
        <strain evidence="2 3">TW1</strain>
    </source>
</reference>
<evidence type="ECO:0000256" key="1">
    <source>
        <dbReference type="ARBA" id="ARBA00005721"/>
    </source>
</evidence>
<dbReference type="EMBL" id="BLZR01000001">
    <property type="protein sequence ID" value="GFP76702.1"/>
    <property type="molecule type" value="Genomic_DNA"/>
</dbReference>